<organism evidence="1 2">
    <name type="scientific">Eimeria tenella</name>
    <name type="common">Coccidian parasite</name>
    <dbReference type="NCBI Taxonomy" id="5802"/>
    <lineage>
        <taxon>Eukaryota</taxon>
        <taxon>Sar</taxon>
        <taxon>Alveolata</taxon>
        <taxon>Apicomplexa</taxon>
        <taxon>Conoidasida</taxon>
        <taxon>Coccidia</taxon>
        <taxon>Eucoccidiorida</taxon>
        <taxon>Eimeriorina</taxon>
        <taxon>Eimeriidae</taxon>
        <taxon>Eimeria</taxon>
    </lineage>
</organism>
<reference evidence="1" key="1">
    <citation type="submission" date="2013-10" db="EMBL/GenBank/DDBJ databases">
        <title>Genomic analysis of the causative agents of coccidiosis in chickens.</title>
        <authorList>
            <person name="Reid A.J."/>
            <person name="Blake D."/>
            <person name="Billington K."/>
            <person name="Browne H."/>
            <person name="Dunn M."/>
            <person name="Hung S."/>
            <person name="Kawahara F."/>
            <person name="Miranda-Saavedra D."/>
            <person name="Mourier T."/>
            <person name="Nagra H."/>
            <person name="Otto T.D."/>
            <person name="Rawlings N."/>
            <person name="Sanchez A."/>
            <person name="Sanders M."/>
            <person name="Subramaniam C."/>
            <person name="Tay Y."/>
            <person name="Dear P."/>
            <person name="Doerig C."/>
            <person name="Gruber A."/>
            <person name="Parkinson J."/>
            <person name="Shirley M."/>
            <person name="Wan K.L."/>
            <person name="Berriman M."/>
            <person name="Tomley F."/>
            <person name="Pain A."/>
        </authorList>
    </citation>
    <scope>NUCLEOTIDE SEQUENCE [LARGE SCALE GENOMIC DNA]</scope>
    <source>
        <strain evidence="1">Houghton</strain>
    </source>
</reference>
<sequence>MEGPRGPPAAGGWGVRTGAPPPLDLECEYLLSPQLHFPSFVSPFILGETLEQLLRLLQLLQQPQQLRANKALLAFALQLARAFDSTALLEALSPRDHLLLILGWKR</sequence>
<evidence type="ECO:0000313" key="2">
    <source>
        <dbReference type="Proteomes" id="UP000030747"/>
    </source>
</evidence>
<dbReference type="Proteomes" id="UP000030747">
    <property type="component" value="Unassembled WGS sequence"/>
</dbReference>
<dbReference type="RefSeq" id="XP_013234419.1">
    <property type="nucleotide sequence ID" value="XM_013378965.1"/>
</dbReference>
<dbReference type="EMBL" id="HG675998">
    <property type="protein sequence ID" value="CDJ43670.1"/>
    <property type="molecule type" value="Genomic_DNA"/>
</dbReference>
<dbReference type="OrthoDB" id="332260at2759"/>
<keyword evidence="2" id="KW-1185">Reference proteome</keyword>
<dbReference type="VEuPathDB" id="ToxoDB:ETH2_1048300"/>
<accession>U6L7A0</accession>
<gene>
    <name evidence="1" type="ORF">ETH_00025285</name>
</gene>
<reference evidence="1" key="2">
    <citation type="submission" date="2013-10" db="EMBL/GenBank/DDBJ databases">
        <authorList>
            <person name="Aslett M."/>
        </authorList>
    </citation>
    <scope>NUCLEOTIDE SEQUENCE [LARGE SCALE GENOMIC DNA]</scope>
    <source>
        <strain evidence="1">Houghton</strain>
    </source>
</reference>
<dbReference type="GeneID" id="25254167"/>
<dbReference type="AlphaFoldDB" id="U6L7A0"/>
<protein>
    <submittedName>
        <fullName evidence="1">Uncharacterized protein</fullName>
    </submittedName>
</protein>
<feature type="non-terminal residue" evidence="1">
    <location>
        <position position="106"/>
    </location>
</feature>
<dbReference type="VEuPathDB" id="ToxoDB:ETH_00025285"/>
<name>U6L7A0_EIMTE</name>
<evidence type="ECO:0000313" key="1">
    <source>
        <dbReference type="EMBL" id="CDJ43670.1"/>
    </source>
</evidence>
<proteinExistence type="predicted"/>